<dbReference type="PANTHER" id="PTHR12746">
    <property type="entry name" value="NONSENSE-MEDIATED MRNA DECAY PROTEIN 3"/>
    <property type="match status" value="1"/>
</dbReference>
<evidence type="ECO:0000313" key="2">
    <source>
        <dbReference type="EMBL" id="KKM89712.1"/>
    </source>
</evidence>
<accession>A0A0F9P8E6</accession>
<feature type="domain" description="Nmd3 N-terminal" evidence="1">
    <location>
        <begin position="6"/>
        <end position="249"/>
    </location>
</feature>
<sequence>MPNRFCAICGIKLVDDYPHFGMCLKCYLKENPLFELPRKFLLNICLDCGNYTTKEVWVESLESGIFSIIKEALQKYLLKTILKKNKIEFSISFNEESFVFSSKEWLISLEVKINGVMKNNFNIKHQQAIKLNLIYTLCKNCSNLRGGTYFLSILQLRVKNENQFDLIKKVLDEINEYSEIVFEKDHKHYISKIEDQKYGVDLYLSTKELMNYIIKFLKTRYYFLMKRSKKLVGRDSQKGRNIFRLKTLIKFLPIINNDLILIENQNYIVEKITKNRVILRSENNTKLIRDYSYFFNKKVKKKDDRGNFFGRK</sequence>
<reference evidence="2" key="1">
    <citation type="journal article" date="2015" name="Nature">
        <title>Complex archaea that bridge the gap between prokaryotes and eukaryotes.</title>
        <authorList>
            <person name="Spang A."/>
            <person name="Saw J.H."/>
            <person name="Jorgensen S.L."/>
            <person name="Zaremba-Niedzwiedzka K."/>
            <person name="Martijn J."/>
            <person name="Lind A.E."/>
            <person name="van Eijk R."/>
            <person name="Schleper C."/>
            <person name="Guy L."/>
            <person name="Ettema T.J."/>
        </authorList>
    </citation>
    <scope>NUCLEOTIDE SEQUENCE</scope>
</reference>
<dbReference type="Pfam" id="PF04981">
    <property type="entry name" value="NMD3"/>
    <property type="match status" value="1"/>
</dbReference>
<dbReference type="InterPro" id="IPR007064">
    <property type="entry name" value="Nmd3_N"/>
</dbReference>
<organism evidence="2">
    <name type="scientific">marine sediment metagenome</name>
    <dbReference type="NCBI Taxonomy" id="412755"/>
    <lineage>
        <taxon>unclassified sequences</taxon>
        <taxon>metagenomes</taxon>
        <taxon>ecological metagenomes</taxon>
    </lineage>
</organism>
<gene>
    <name evidence="2" type="ORF">LCGC14_1245960</name>
</gene>
<proteinExistence type="predicted"/>
<dbReference type="GO" id="GO:0043023">
    <property type="term" value="F:ribosomal large subunit binding"/>
    <property type="evidence" value="ECO:0007669"/>
    <property type="project" value="InterPro"/>
</dbReference>
<dbReference type="EMBL" id="LAZR01006777">
    <property type="protein sequence ID" value="KKM89712.1"/>
    <property type="molecule type" value="Genomic_DNA"/>
</dbReference>
<dbReference type="GO" id="GO:0005737">
    <property type="term" value="C:cytoplasm"/>
    <property type="evidence" value="ECO:0007669"/>
    <property type="project" value="TreeGrafter"/>
</dbReference>
<evidence type="ECO:0000259" key="1">
    <source>
        <dbReference type="Pfam" id="PF04981"/>
    </source>
</evidence>
<name>A0A0F9P8E6_9ZZZZ</name>
<dbReference type="PANTHER" id="PTHR12746:SF2">
    <property type="entry name" value="60S RIBOSOMAL EXPORT PROTEIN NMD3"/>
    <property type="match status" value="1"/>
</dbReference>
<protein>
    <recommendedName>
        <fullName evidence="1">Nmd3 N-terminal domain-containing protein</fullName>
    </recommendedName>
</protein>
<comment type="caution">
    <text evidence="2">The sequence shown here is derived from an EMBL/GenBank/DDBJ whole genome shotgun (WGS) entry which is preliminary data.</text>
</comment>
<dbReference type="InterPro" id="IPR039768">
    <property type="entry name" value="Nmd3"/>
</dbReference>
<dbReference type="AlphaFoldDB" id="A0A0F9P8E6"/>